<evidence type="ECO:0000313" key="3">
    <source>
        <dbReference type="EMBL" id="KAK6934629.1"/>
    </source>
</evidence>
<feature type="domain" description="DYW" evidence="2">
    <location>
        <begin position="15"/>
        <end position="40"/>
    </location>
</feature>
<dbReference type="Proteomes" id="UP001370490">
    <property type="component" value="Unassembled WGS sequence"/>
</dbReference>
<organism evidence="3 4">
    <name type="scientific">Dillenia turbinata</name>
    <dbReference type="NCBI Taxonomy" id="194707"/>
    <lineage>
        <taxon>Eukaryota</taxon>
        <taxon>Viridiplantae</taxon>
        <taxon>Streptophyta</taxon>
        <taxon>Embryophyta</taxon>
        <taxon>Tracheophyta</taxon>
        <taxon>Spermatophyta</taxon>
        <taxon>Magnoliopsida</taxon>
        <taxon>eudicotyledons</taxon>
        <taxon>Gunneridae</taxon>
        <taxon>Pentapetalae</taxon>
        <taxon>Dilleniales</taxon>
        <taxon>Dilleniaceae</taxon>
        <taxon>Dillenia</taxon>
    </lineage>
</organism>
<dbReference type="GO" id="GO:0008270">
    <property type="term" value="F:zinc ion binding"/>
    <property type="evidence" value="ECO:0007669"/>
    <property type="project" value="InterPro"/>
</dbReference>
<reference evidence="3 4" key="1">
    <citation type="submission" date="2023-12" db="EMBL/GenBank/DDBJ databases">
        <title>A high-quality genome assembly for Dillenia turbinata (Dilleniales).</title>
        <authorList>
            <person name="Chanderbali A."/>
        </authorList>
    </citation>
    <scope>NUCLEOTIDE SEQUENCE [LARGE SCALE GENOMIC DNA]</scope>
    <source>
        <strain evidence="3">LSX21</strain>
        <tissue evidence="3">Leaf</tissue>
    </source>
</reference>
<name>A0AAN8VJ67_9MAGN</name>
<dbReference type="EMBL" id="JBAMMX010000008">
    <property type="protein sequence ID" value="KAK6934629.1"/>
    <property type="molecule type" value="Genomic_DNA"/>
</dbReference>
<evidence type="ECO:0000259" key="2">
    <source>
        <dbReference type="Pfam" id="PF14432"/>
    </source>
</evidence>
<dbReference type="InterPro" id="IPR032867">
    <property type="entry name" value="DYW_dom"/>
</dbReference>
<comment type="similarity">
    <text evidence="1">Belongs to the PPR family. PCMP-H subfamily.</text>
</comment>
<accession>A0AAN8VJ67</accession>
<comment type="caution">
    <text evidence="3">The sequence shown here is derived from an EMBL/GenBank/DDBJ whole genome shotgun (WGS) entry which is preliminary data.</text>
</comment>
<evidence type="ECO:0000256" key="1">
    <source>
        <dbReference type="ARBA" id="ARBA00006643"/>
    </source>
</evidence>
<proteinExistence type="inferred from homology"/>
<keyword evidence="4" id="KW-1185">Reference proteome</keyword>
<gene>
    <name evidence="3" type="ORF">RJ641_034784</name>
</gene>
<dbReference type="Pfam" id="PF14432">
    <property type="entry name" value="DYW_deaminase"/>
    <property type="match status" value="1"/>
</dbReference>
<evidence type="ECO:0000313" key="4">
    <source>
        <dbReference type="Proteomes" id="UP001370490"/>
    </source>
</evidence>
<protein>
    <submittedName>
        <fullName evidence="3">DYW domain</fullName>
    </submittedName>
</protein>
<dbReference type="AlphaFoldDB" id="A0AAN8VJ67"/>
<sequence length="72" mass="8221">MGSRKQLGGVRLVWMDRERVVRHRNRFHCFKDGCCSCKDYCSVFLESSFVRCSSSNLSGDHLFSAMTTPILA</sequence>